<reference evidence="2 3" key="1">
    <citation type="journal article" date="2018" name="Plant J.">
        <title>Genome sequences of Chlorella sorokiniana UTEX 1602 and Micractinium conductrix SAG 241.80: implications to maltose excretion by a green alga.</title>
        <authorList>
            <person name="Arriola M.B."/>
            <person name="Velmurugan N."/>
            <person name="Zhang Y."/>
            <person name="Plunkett M.H."/>
            <person name="Hondzo H."/>
            <person name="Barney B.M."/>
        </authorList>
    </citation>
    <scope>NUCLEOTIDE SEQUENCE [LARGE SCALE GENOMIC DNA]</scope>
    <source>
        <strain evidence="3">UTEX 1602</strain>
    </source>
</reference>
<evidence type="ECO:0000313" key="3">
    <source>
        <dbReference type="Proteomes" id="UP000239899"/>
    </source>
</evidence>
<keyword evidence="1" id="KW-1133">Transmembrane helix</keyword>
<dbReference type="EMBL" id="LHPG02000003">
    <property type="protein sequence ID" value="PRW59886.1"/>
    <property type="molecule type" value="Genomic_DNA"/>
</dbReference>
<accession>A0A2P6U0P5</accession>
<name>A0A2P6U0P5_CHLSO</name>
<dbReference type="Proteomes" id="UP000239899">
    <property type="component" value="Unassembled WGS sequence"/>
</dbReference>
<proteinExistence type="predicted"/>
<dbReference type="AlphaFoldDB" id="A0A2P6U0P5"/>
<comment type="caution">
    <text evidence="2">The sequence shown here is derived from an EMBL/GenBank/DDBJ whole genome shotgun (WGS) entry which is preliminary data.</text>
</comment>
<keyword evidence="1" id="KW-0812">Transmembrane</keyword>
<dbReference type="OrthoDB" id="265717at2759"/>
<keyword evidence="1" id="KW-0472">Membrane</keyword>
<feature type="transmembrane region" description="Helical" evidence="1">
    <location>
        <begin position="46"/>
        <end position="71"/>
    </location>
</feature>
<sequence length="511" mass="53910">MGRLPQRGLRLRPCGSPLAATGHLYAIGWQLFLTSRRAEPLGGGELALIAARTALVAGAILTAALAPLTWLTIRVAGLSVVRIGYLLLGGAATTGPPIVLHYAATPGWAGMLRDWMRMLLGVRILHIATVAAALQQPVLATTVQQAILLLGSDVGGYCRSPLLSDPLTQRRLACLEGWLSTLLTGPLGLPLVGLSQESATAGSEQHATCVSVLTFLNITLASATAARHAGRAAISWAALSEQLRGLLPRFLLPADDPVSLDMADQLMDLGSEGGELPRLQASGLRPSPAEAEALRETLTMAAALLGALNTSMQGPVSDLATARRVNAVCQLFSTCFHLCFDGGVSGMIERFLPCATLLLRCGAAAQSLLAREVQRGSVEADQLIPALTAQLWALDGWQLAAYALTPPADADEAASAEVVSIVESCAPAKQLHQWLQCTLVSLRLVAPAAWKPGIPYAHILACFSGLLGRLCFFPPSDAHREILLKDEQLCSGPLQLLLPAISALAWAWFAW</sequence>
<keyword evidence="3" id="KW-1185">Reference proteome</keyword>
<feature type="transmembrane region" description="Helical" evidence="1">
    <location>
        <begin position="83"/>
        <end position="103"/>
    </location>
</feature>
<protein>
    <submittedName>
        <fullName evidence="2">Uncharacterized protein</fullName>
    </submittedName>
</protein>
<organism evidence="2 3">
    <name type="scientific">Chlorella sorokiniana</name>
    <name type="common">Freshwater green alga</name>
    <dbReference type="NCBI Taxonomy" id="3076"/>
    <lineage>
        <taxon>Eukaryota</taxon>
        <taxon>Viridiplantae</taxon>
        <taxon>Chlorophyta</taxon>
        <taxon>core chlorophytes</taxon>
        <taxon>Trebouxiophyceae</taxon>
        <taxon>Chlorellales</taxon>
        <taxon>Chlorellaceae</taxon>
        <taxon>Chlorella clade</taxon>
        <taxon>Chlorella</taxon>
    </lineage>
</organism>
<evidence type="ECO:0000313" key="2">
    <source>
        <dbReference type="EMBL" id="PRW59886.1"/>
    </source>
</evidence>
<evidence type="ECO:0000256" key="1">
    <source>
        <dbReference type="SAM" id="Phobius"/>
    </source>
</evidence>
<gene>
    <name evidence="2" type="ORF">C2E21_2006</name>
</gene>